<evidence type="ECO:0000256" key="1">
    <source>
        <dbReference type="SAM" id="MobiDB-lite"/>
    </source>
</evidence>
<keyword evidence="3" id="KW-1185">Reference proteome</keyword>
<proteinExistence type="predicted"/>
<reference evidence="2 3" key="1">
    <citation type="submission" date="2021-06" db="EMBL/GenBank/DDBJ databases">
        <authorList>
            <person name="Palmer J.M."/>
        </authorList>
    </citation>
    <scope>NUCLEOTIDE SEQUENCE [LARGE SCALE GENOMIC DNA]</scope>
    <source>
        <strain evidence="3">if_2019</strain>
        <tissue evidence="2">Muscle</tissue>
    </source>
</reference>
<organism evidence="2 3">
    <name type="scientific">Ilyodon furcidens</name>
    <name type="common">goldbreast splitfin</name>
    <dbReference type="NCBI Taxonomy" id="33524"/>
    <lineage>
        <taxon>Eukaryota</taxon>
        <taxon>Metazoa</taxon>
        <taxon>Chordata</taxon>
        <taxon>Craniata</taxon>
        <taxon>Vertebrata</taxon>
        <taxon>Euteleostomi</taxon>
        <taxon>Actinopterygii</taxon>
        <taxon>Neopterygii</taxon>
        <taxon>Teleostei</taxon>
        <taxon>Neoteleostei</taxon>
        <taxon>Acanthomorphata</taxon>
        <taxon>Ovalentaria</taxon>
        <taxon>Atherinomorphae</taxon>
        <taxon>Cyprinodontiformes</taxon>
        <taxon>Goodeidae</taxon>
        <taxon>Ilyodon</taxon>
    </lineage>
</organism>
<accession>A0ABV0V630</accession>
<comment type="caution">
    <text evidence="2">The sequence shown here is derived from an EMBL/GenBank/DDBJ whole genome shotgun (WGS) entry which is preliminary data.</text>
</comment>
<dbReference type="Proteomes" id="UP001482620">
    <property type="component" value="Unassembled WGS sequence"/>
</dbReference>
<protein>
    <submittedName>
        <fullName evidence="2">Uncharacterized protein</fullName>
    </submittedName>
</protein>
<evidence type="ECO:0000313" key="3">
    <source>
        <dbReference type="Proteomes" id="UP001482620"/>
    </source>
</evidence>
<feature type="region of interest" description="Disordered" evidence="1">
    <location>
        <begin position="115"/>
        <end position="139"/>
    </location>
</feature>
<evidence type="ECO:0000313" key="2">
    <source>
        <dbReference type="EMBL" id="MEQ2252810.1"/>
    </source>
</evidence>
<gene>
    <name evidence="2" type="ORF">ILYODFUR_025674</name>
</gene>
<dbReference type="EMBL" id="JAHRIQ010095845">
    <property type="protein sequence ID" value="MEQ2252810.1"/>
    <property type="molecule type" value="Genomic_DNA"/>
</dbReference>
<name>A0ABV0V630_9TELE</name>
<sequence length="162" mass="18128">MLCVGGRVAPHTLDMQQTFAQPTPTGGYSKVTVYFSLCPLGTITNPDRLTQHSVVLRQADTQTYTHTHTHTHKYNHILPAAAAFSGKQKAALARRHSRVPVFMCVKWRPYITTAVGNTKKPSRPSHAGRGKERSARLRKPLLKDLSGVINHKFFTHPMFHCC</sequence>